<dbReference type="HAMAP" id="MF_01807">
    <property type="entry name" value="Recomb_XerD"/>
    <property type="match status" value="1"/>
</dbReference>
<keyword evidence="8 11" id="KW-0238">DNA-binding</keyword>
<name>A0AAF0AKA6_9GAMM</name>
<feature type="active site" description="O-(3'-phospho-DNA)-tyrosine intermediate" evidence="11">
    <location>
        <position position="282"/>
    </location>
</feature>
<dbReference type="Gene3D" id="1.10.150.130">
    <property type="match status" value="1"/>
</dbReference>
<dbReference type="InterPro" id="IPR044068">
    <property type="entry name" value="CB"/>
</dbReference>
<dbReference type="GO" id="GO:0005737">
    <property type="term" value="C:cytoplasm"/>
    <property type="evidence" value="ECO:0007669"/>
    <property type="project" value="UniProtKB-SubCell"/>
</dbReference>
<gene>
    <name evidence="11 14" type="primary">xerD</name>
    <name evidence="14" type="ORF">O6P33_05630</name>
</gene>
<dbReference type="GO" id="GO:0009037">
    <property type="term" value="F:tyrosine-based site-specific recombinase activity"/>
    <property type="evidence" value="ECO:0007669"/>
    <property type="project" value="UniProtKB-UniRule"/>
</dbReference>
<dbReference type="RefSeq" id="WP_269819227.1">
    <property type="nucleotide sequence ID" value="NZ_CP114976.1"/>
</dbReference>
<dbReference type="PROSITE" id="PS51898">
    <property type="entry name" value="TYR_RECOMBINASE"/>
    <property type="match status" value="1"/>
</dbReference>
<keyword evidence="10 11" id="KW-0131">Cell cycle</keyword>
<keyword evidence="9 11" id="KW-0233">DNA recombination</keyword>
<dbReference type="GO" id="GO:0006313">
    <property type="term" value="P:DNA transposition"/>
    <property type="evidence" value="ECO:0007669"/>
    <property type="project" value="UniProtKB-UniRule"/>
</dbReference>
<evidence type="ECO:0000259" key="13">
    <source>
        <dbReference type="PROSITE" id="PS51900"/>
    </source>
</evidence>
<dbReference type="PROSITE" id="PS51900">
    <property type="entry name" value="CB"/>
    <property type="match status" value="1"/>
</dbReference>
<evidence type="ECO:0000256" key="11">
    <source>
        <dbReference type="HAMAP-Rule" id="MF_01807"/>
    </source>
</evidence>
<feature type="active site" evidence="11">
    <location>
        <position position="250"/>
    </location>
</feature>
<feature type="domain" description="Tyr recombinase" evidence="12">
    <location>
        <begin position="112"/>
        <end position="295"/>
    </location>
</feature>
<dbReference type="GO" id="GO:0003677">
    <property type="term" value="F:DNA binding"/>
    <property type="evidence" value="ECO:0007669"/>
    <property type="project" value="UniProtKB-UniRule"/>
</dbReference>
<evidence type="ECO:0000256" key="7">
    <source>
        <dbReference type="ARBA" id="ARBA00022908"/>
    </source>
</evidence>
<keyword evidence="6 11" id="KW-0159">Chromosome partition</keyword>
<dbReference type="SUPFAM" id="SSF56349">
    <property type="entry name" value="DNA breaking-rejoining enzymes"/>
    <property type="match status" value="1"/>
</dbReference>
<evidence type="ECO:0000256" key="9">
    <source>
        <dbReference type="ARBA" id="ARBA00023172"/>
    </source>
</evidence>
<evidence type="ECO:0000313" key="14">
    <source>
        <dbReference type="EMBL" id="WBE26305.1"/>
    </source>
</evidence>
<dbReference type="InterPro" id="IPR050090">
    <property type="entry name" value="Tyrosine_recombinase_XerCD"/>
</dbReference>
<dbReference type="InterPro" id="IPR004107">
    <property type="entry name" value="Integrase_SAM-like_N"/>
</dbReference>
<evidence type="ECO:0000313" key="15">
    <source>
        <dbReference type="Proteomes" id="UP001212189"/>
    </source>
</evidence>
<dbReference type="InterPro" id="IPR013762">
    <property type="entry name" value="Integrase-like_cat_sf"/>
</dbReference>
<keyword evidence="7 11" id="KW-0229">DNA integration</keyword>
<organism evidence="14 15">
    <name type="scientific">Denitrificimonas caeni</name>
    <dbReference type="NCBI Taxonomy" id="521720"/>
    <lineage>
        <taxon>Bacteria</taxon>
        <taxon>Pseudomonadati</taxon>
        <taxon>Pseudomonadota</taxon>
        <taxon>Gammaproteobacteria</taxon>
        <taxon>Pseudomonadales</taxon>
        <taxon>Pseudomonadaceae</taxon>
        <taxon>Denitrificimonas</taxon>
    </lineage>
</organism>
<dbReference type="EMBL" id="CP114976">
    <property type="protein sequence ID" value="WBE26305.1"/>
    <property type="molecule type" value="Genomic_DNA"/>
</dbReference>
<dbReference type="CDD" id="cd00798">
    <property type="entry name" value="INT_XerDC_C"/>
    <property type="match status" value="1"/>
</dbReference>
<dbReference type="Gene3D" id="1.10.443.10">
    <property type="entry name" value="Intergrase catalytic core"/>
    <property type="match status" value="1"/>
</dbReference>
<dbReference type="Pfam" id="PF02899">
    <property type="entry name" value="Phage_int_SAM_1"/>
    <property type="match status" value="1"/>
</dbReference>
<dbReference type="InterPro" id="IPR011010">
    <property type="entry name" value="DNA_brk_join_enz"/>
</dbReference>
<dbReference type="Pfam" id="PF00589">
    <property type="entry name" value="Phage_integrase"/>
    <property type="match status" value="1"/>
</dbReference>
<evidence type="ECO:0000259" key="12">
    <source>
        <dbReference type="PROSITE" id="PS51898"/>
    </source>
</evidence>
<feature type="active site" evidence="11">
    <location>
        <position position="152"/>
    </location>
</feature>
<evidence type="ECO:0000256" key="8">
    <source>
        <dbReference type="ARBA" id="ARBA00023125"/>
    </source>
</evidence>
<dbReference type="GO" id="GO:0007059">
    <property type="term" value="P:chromosome segregation"/>
    <property type="evidence" value="ECO:0007669"/>
    <property type="project" value="UniProtKB-UniRule"/>
</dbReference>
<evidence type="ECO:0000256" key="5">
    <source>
        <dbReference type="ARBA" id="ARBA00022618"/>
    </source>
</evidence>
<comment type="subunit">
    <text evidence="11">Forms a cyclic heterotetrameric complex composed of two molecules of XerC and two molecules of XerD.</text>
</comment>
<dbReference type="GO" id="GO:0051301">
    <property type="term" value="P:cell division"/>
    <property type="evidence" value="ECO:0007669"/>
    <property type="project" value="UniProtKB-KW"/>
</dbReference>
<dbReference type="NCBIfam" id="TIGR02225">
    <property type="entry name" value="recomb_XerD"/>
    <property type="match status" value="1"/>
</dbReference>
<accession>A0AAF0AKA6</accession>
<evidence type="ECO:0000256" key="6">
    <source>
        <dbReference type="ARBA" id="ARBA00022829"/>
    </source>
</evidence>
<proteinExistence type="inferred from homology"/>
<reference evidence="14 15" key="1">
    <citation type="submission" date="2022-12" db="EMBL/GenBank/DDBJ databases">
        <title>Coexistence and Characterization of a Novel Tigecycline Resistance gene tet(X) variant and blaNDM-1 in a Pseudomonas caeni Isolate of Chicken Origin.</title>
        <authorList>
            <person name="Lu X."/>
            <person name="Zhang L."/>
            <person name="Li R."/>
            <person name="Wang Z."/>
        </authorList>
    </citation>
    <scope>NUCLEOTIDE SEQUENCE [LARGE SCALE GENOMIC DNA]</scope>
    <source>
        <strain evidence="14 15">CE14</strain>
    </source>
</reference>
<dbReference type="NCBIfam" id="NF001399">
    <property type="entry name" value="PRK00283.1"/>
    <property type="match status" value="1"/>
</dbReference>
<evidence type="ECO:0000256" key="3">
    <source>
        <dbReference type="ARBA" id="ARBA00015810"/>
    </source>
</evidence>
<dbReference type="AlphaFoldDB" id="A0AAF0AKA6"/>
<sequence>MTTPPQPDLAALTRFLDAAWLQRGLSENTRMAYRSDLEQFAQWLLLREQRLEQVRRETLLEYLSWRLAAGYKARSSARFLSGARGFYQYLLEEGSITENPTLQVELPQIGRSLPDTLSEADVEALLAAPDVEEVLGLRDRCMLEVLYACGLRVTELVSLTLDQLNTRQGVIRIMGKGSKERLVPMGETALDWLTLYLKEGRAELLSAGATDALFPSQRGQQMTRQTFWHRIKRHAQVAGISKPLSPHTLRHAFATHLLNHGADLRVVQMLLGHSDLSTTQIYTHVARARLQAIHSEHHPRG</sequence>
<comment type="similarity">
    <text evidence="2 11">Belongs to the 'phage' integrase family. XerD subfamily.</text>
</comment>
<evidence type="ECO:0000256" key="1">
    <source>
        <dbReference type="ARBA" id="ARBA00004496"/>
    </source>
</evidence>
<evidence type="ECO:0000256" key="10">
    <source>
        <dbReference type="ARBA" id="ARBA00023306"/>
    </source>
</evidence>
<dbReference type="InterPro" id="IPR010998">
    <property type="entry name" value="Integrase_recombinase_N"/>
</dbReference>
<dbReference type="PANTHER" id="PTHR30349">
    <property type="entry name" value="PHAGE INTEGRASE-RELATED"/>
    <property type="match status" value="1"/>
</dbReference>
<evidence type="ECO:0000256" key="4">
    <source>
        <dbReference type="ARBA" id="ARBA00022490"/>
    </source>
</evidence>
<dbReference type="HAMAP" id="MF_01808">
    <property type="entry name" value="Recomb_XerC_XerD"/>
    <property type="match status" value="1"/>
</dbReference>
<keyword evidence="4 11" id="KW-0963">Cytoplasm</keyword>
<dbReference type="PANTHER" id="PTHR30349:SF90">
    <property type="entry name" value="TYROSINE RECOMBINASE XERD"/>
    <property type="match status" value="1"/>
</dbReference>
<keyword evidence="5 11" id="KW-0132">Cell division</keyword>
<dbReference type="InterPro" id="IPR002104">
    <property type="entry name" value="Integrase_catalytic"/>
</dbReference>
<feature type="active site" evidence="11">
    <location>
        <position position="247"/>
    </location>
</feature>
<keyword evidence="15" id="KW-1185">Reference proteome</keyword>
<dbReference type="KEGG" id="dce:O6P33_05630"/>
<dbReference type="Proteomes" id="UP001212189">
    <property type="component" value="Chromosome"/>
</dbReference>
<feature type="active site" evidence="11">
    <location>
        <position position="176"/>
    </location>
</feature>
<dbReference type="InterPro" id="IPR023009">
    <property type="entry name" value="Tyrosine_recombinase_XerC/XerD"/>
</dbReference>
<comment type="function">
    <text evidence="11">Site-specific tyrosine recombinase, which acts by catalyzing the cutting and rejoining of the recombining DNA molecules. The XerC-XerD complex is essential to convert dimers of the bacterial chromosome into monomers to permit their segregation at cell division. It also contributes to the segregational stability of plasmids.</text>
</comment>
<evidence type="ECO:0000256" key="2">
    <source>
        <dbReference type="ARBA" id="ARBA00010450"/>
    </source>
</evidence>
<feature type="active site" evidence="11">
    <location>
        <position position="273"/>
    </location>
</feature>
<comment type="subcellular location">
    <subcellularLocation>
        <location evidence="1 11">Cytoplasm</location>
    </subcellularLocation>
</comment>
<dbReference type="InterPro" id="IPR011932">
    <property type="entry name" value="Recomb_XerD"/>
</dbReference>
<protein>
    <recommendedName>
        <fullName evidence="3 11">Tyrosine recombinase XerD</fullName>
    </recommendedName>
</protein>
<feature type="domain" description="Core-binding (CB)" evidence="13">
    <location>
        <begin position="6"/>
        <end position="91"/>
    </location>
</feature>